<dbReference type="STRING" id="797277.SAMN05216198_3336"/>
<dbReference type="Gene3D" id="3.90.220.20">
    <property type="entry name" value="DNA methylase specificity domains"/>
    <property type="match status" value="2"/>
</dbReference>
<dbReference type="PANTHER" id="PTHR30408">
    <property type="entry name" value="TYPE-1 RESTRICTION ENZYME ECOKI SPECIFICITY PROTEIN"/>
    <property type="match status" value="1"/>
</dbReference>
<dbReference type="InterPro" id="IPR052021">
    <property type="entry name" value="Type-I_RS_S_subunit"/>
</dbReference>
<accession>A0A1H1WN78</accession>
<evidence type="ECO:0000256" key="4">
    <source>
        <dbReference type="SAM" id="MobiDB-lite"/>
    </source>
</evidence>
<dbReference type="InterPro" id="IPR000055">
    <property type="entry name" value="Restrct_endonuc_typeI_TRD"/>
</dbReference>
<evidence type="ECO:0000313" key="7">
    <source>
        <dbReference type="Proteomes" id="UP000243426"/>
    </source>
</evidence>
<feature type="domain" description="Type I restriction modification DNA specificity" evidence="5">
    <location>
        <begin position="23"/>
        <end position="114"/>
    </location>
</feature>
<gene>
    <name evidence="6" type="ORF">SAMN05216198_3336</name>
</gene>
<dbReference type="Proteomes" id="UP000243426">
    <property type="component" value="Chromosome I"/>
</dbReference>
<keyword evidence="7" id="KW-1185">Reference proteome</keyword>
<sequence>MSRGHNRRPYGRYFRPSLKDYEKATFNGFTKRLRPMPNNNLHPEFVAYYLRSPEFRTEMLAFSTMSTRASLNNEMIGHLKISFPSLTDQKYIAWVLKTLDNKIELNHQINTTLESMAQALFKSWFVDFDPAIDNALAAGNPIPDELAARAERRAKAAQQPSPEHPHTLPAEVRQQFPDRFVFTEAMGWVPEGWEAKSLVKIAEYQNGLALQKFRPENEDDYLPVVKIAQLKKGFADGNEKASPNIRPECIVDDGDILFSWSGSLVVDIWCGGKGALNQHLFKVTSKNYPKWFYFQCTSLHLEEFQRIAAGKAVTMGHIKREHLNQAYSAVPPKELLRTLDMTFVPLLDRVIATRIEAKNLASLRDTLLPKLLSGQLRIPDAQAAVDEALVAI</sequence>
<reference evidence="7" key="1">
    <citation type="submission" date="2016-10" db="EMBL/GenBank/DDBJ databases">
        <authorList>
            <person name="Varghese N."/>
            <person name="Submissions S."/>
        </authorList>
    </citation>
    <scope>NUCLEOTIDE SEQUENCE [LARGE SCALE GENOMIC DNA]</scope>
    <source>
        <strain evidence="7">2SM5</strain>
    </source>
</reference>
<evidence type="ECO:0000259" key="5">
    <source>
        <dbReference type="Pfam" id="PF01420"/>
    </source>
</evidence>
<dbReference type="EMBL" id="LT629748">
    <property type="protein sequence ID" value="SDS98623.1"/>
    <property type="molecule type" value="Genomic_DNA"/>
</dbReference>
<evidence type="ECO:0000313" key="6">
    <source>
        <dbReference type="EMBL" id="SDS98623.1"/>
    </source>
</evidence>
<comment type="similarity">
    <text evidence="1">Belongs to the type-I restriction system S methylase family.</text>
</comment>
<evidence type="ECO:0000256" key="2">
    <source>
        <dbReference type="ARBA" id="ARBA00022747"/>
    </source>
</evidence>
<dbReference type="AlphaFoldDB" id="A0A1H1WN78"/>
<dbReference type="GO" id="GO:0003677">
    <property type="term" value="F:DNA binding"/>
    <property type="evidence" value="ECO:0007669"/>
    <property type="project" value="UniProtKB-KW"/>
</dbReference>
<evidence type="ECO:0000256" key="1">
    <source>
        <dbReference type="ARBA" id="ARBA00010923"/>
    </source>
</evidence>
<proteinExistence type="inferred from homology"/>
<dbReference type="REBASE" id="162932">
    <property type="entry name" value="S.Pli2SM5ORF3332P"/>
</dbReference>
<name>A0A1H1WN78_9GAMM</name>
<organism evidence="6 7">
    <name type="scientific">Halopseudomonas litoralis</name>
    <dbReference type="NCBI Taxonomy" id="797277"/>
    <lineage>
        <taxon>Bacteria</taxon>
        <taxon>Pseudomonadati</taxon>
        <taxon>Pseudomonadota</taxon>
        <taxon>Gammaproteobacteria</taxon>
        <taxon>Pseudomonadales</taxon>
        <taxon>Pseudomonadaceae</taxon>
        <taxon>Halopseudomonas</taxon>
    </lineage>
</organism>
<dbReference type="Pfam" id="PF01420">
    <property type="entry name" value="Methylase_S"/>
    <property type="match status" value="2"/>
</dbReference>
<dbReference type="SUPFAM" id="SSF116734">
    <property type="entry name" value="DNA methylase specificity domain"/>
    <property type="match status" value="2"/>
</dbReference>
<dbReference type="PANTHER" id="PTHR30408:SF13">
    <property type="entry name" value="TYPE I RESTRICTION ENZYME HINDI SPECIFICITY SUBUNIT"/>
    <property type="match status" value="1"/>
</dbReference>
<evidence type="ECO:0000256" key="3">
    <source>
        <dbReference type="ARBA" id="ARBA00023125"/>
    </source>
</evidence>
<protein>
    <submittedName>
        <fullName evidence="6">Type I restriction enzyme, S subunit</fullName>
    </submittedName>
</protein>
<keyword evidence="3" id="KW-0238">DNA-binding</keyword>
<feature type="region of interest" description="Disordered" evidence="4">
    <location>
        <begin position="149"/>
        <end position="169"/>
    </location>
</feature>
<keyword evidence="2" id="KW-0680">Restriction system</keyword>
<feature type="domain" description="Type I restriction modification DNA specificity" evidence="5">
    <location>
        <begin position="190"/>
        <end position="334"/>
    </location>
</feature>
<dbReference type="InterPro" id="IPR044946">
    <property type="entry name" value="Restrct_endonuc_typeI_TRD_sf"/>
</dbReference>
<dbReference type="GO" id="GO:0009307">
    <property type="term" value="P:DNA restriction-modification system"/>
    <property type="evidence" value="ECO:0007669"/>
    <property type="project" value="UniProtKB-KW"/>
</dbReference>